<keyword evidence="1" id="KW-1133">Transmembrane helix</keyword>
<gene>
    <name evidence="3" type="ORF">POPTR_012G076300</name>
    <name evidence="2" type="ORF">POPTR_T169500</name>
</gene>
<keyword evidence="1" id="KW-0812">Transmembrane</keyword>
<sequence length="67" mass="7689">MVFISSITKSMGAYSTHMPMPSICVCACVCVCVCVREREREREREKRVCVYDVLVSVYRCANITYVN</sequence>
<keyword evidence="1" id="KW-0472">Membrane</keyword>
<evidence type="ECO:0000313" key="2">
    <source>
        <dbReference type="EMBL" id="PNS22132.1"/>
    </source>
</evidence>
<dbReference type="Proteomes" id="UP000006729">
    <property type="component" value="Chromosome 12"/>
</dbReference>
<evidence type="ECO:0000313" key="4">
    <source>
        <dbReference type="Proteomes" id="UP000006729"/>
    </source>
</evidence>
<name>A0A2K1YAE2_POPTR</name>
<evidence type="ECO:0000313" key="3">
    <source>
        <dbReference type="EMBL" id="PNT09996.1"/>
    </source>
</evidence>
<dbReference type="AlphaFoldDB" id="A0A2K1YAE2"/>
<dbReference type="EMBL" id="CM009301">
    <property type="protein sequence ID" value="PNT09996.1"/>
    <property type="molecule type" value="Genomic_DNA"/>
</dbReference>
<accession>A0A2K1YAE2</accession>
<feature type="transmembrane region" description="Helical" evidence="1">
    <location>
        <begin position="20"/>
        <end position="37"/>
    </location>
</feature>
<keyword evidence="4" id="KW-1185">Reference proteome</keyword>
<protein>
    <submittedName>
        <fullName evidence="3">Uncharacterized protein</fullName>
    </submittedName>
</protein>
<organism evidence="3 4">
    <name type="scientific">Populus trichocarpa</name>
    <name type="common">Western balsam poplar</name>
    <name type="synonym">Populus balsamifera subsp. trichocarpa</name>
    <dbReference type="NCBI Taxonomy" id="3694"/>
    <lineage>
        <taxon>Eukaryota</taxon>
        <taxon>Viridiplantae</taxon>
        <taxon>Streptophyta</taxon>
        <taxon>Embryophyta</taxon>
        <taxon>Tracheophyta</taxon>
        <taxon>Spermatophyta</taxon>
        <taxon>Magnoliopsida</taxon>
        <taxon>eudicotyledons</taxon>
        <taxon>Gunneridae</taxon>
        <taxon>Pentapetalae</taxon>
        <taxon>rosids</taxon>
        <taxon>fabids</taxon>
        <taxon>Malpighiales</taxon>
        <taxon>Salicaceae</taxon>
        <taxon>Saliceae</taxon>
        <taxon>Populus</taxon>
    </lineage>
</organism>
<reference evidence="3 4" key="1">
    <citation type="journal article" date="2006" name="Science">
        <title>The genome of black cottonwood, Populus trichocarpa (Torr. &amp; Gray).</title>
        <authorList>
            <person name="Tuskan G.A."/>
            <person name="Difazio S."/>
            <person name="Jansson S."/>
            <person name="Bohlmann J."/>
            <person name="Grigoriev I."/>
            <person name="Hellsten U."/>
            <person name="Putnam N."/>
            <person name="Ralph S."/>
            <person name="Rombauts S."/>
            <person name="Salamov A."/>
            <person name="Schein J."/>
            <person name="Sterck L."/>
            <person name="Aerts A."/>
            <person name="Bhalerao R.R."/>
            <person name="Bhalerao R.P."/>
            <person name="Blaudez D."/>
            <person name="Boerjan W."/>
            <person name="Brun A."/>
            <person name="Brunner A."/>
            <person name="Busov V."/>
            <person name="Campbell M."/>
            <person name="Carlson J."/>
            <person name="Chalot M."/>
            <person name="Chapman J."/>
            <person name="Chen G.L."/>
            <person name="Cooper D."/>
            <person name="Coutinho P.M."/>
            <person name="Couturier J."/>
            <person name="Covert S."/>
            <person name="Cronk Q."/>
            <person name="Cunningham R."/>
            <person name="Davis J."/>
            <person name="Degroeve S."/>
            <person name="Dejardin A."/>
            <person name="Depamphilis C."/>
            <person name="Detter J."/>
            <person name="Dirks B."/>
            <person name="Dubchak I."/>
            <person name="Duplessis S."/>
            <person name="Ehlting J."/>
            <person name="Ellis B."/>
            <person name="Gendler K."/>
            <person name="Goodstein D."/>
            <person name="Gribskov M."/>
            <person name="Grimwood J."/>
            <person name="Groover A."/>
            <person name="Gunter L."/>
            <person name="Hamberger B."/>
            <person name="Heinze B."/>
            <person name="Helariutta Y."/>
            <person name="Henrissat B."/>
            <person name="Holligan D."/>
            <person name="Holt R."/>
            <person name="Huang W."/>
            <person name="Islam-Faridi N."/>
            <person name="Jones S."/>
            <person name="Jones-Rhoades M."/>
            <person name="Jorgensen R."/>
            <person name="Joshi C."/>
            <person name="Kangasjarvi J."/>
            <person name="Karlsson J."/>
            <person name="Kelleher C."/>
            <person name="Kirkpatrick R."/>
            <person name="Kirst M."/>
            <person name="Kohler A."/>
            <person name="Kalluri U."/>
            <person name="Larimer F."/>
            <person name="Leebens-Mack J."/>
            <person name="Leple J.C."/>
            <person name="Locascio P."/>
            <person name="Lou Y."/>
            <person name="Lucas S."/>
            <person name="Martin F."/>
            <person name="Montanini B."/>
            <person name="Napoli C."/>
            <person name="Nelson D.R."/>
            <person name="Nelson C."/>
            <person name="Nieminen K."/>
            <person name="Nilsson O."/>
            <person name="Pereda V."/>
            <person name="Peter G."/>
            <person name="Philippe R."/>
            <person name="Pilate G."/>
            <person name="Poliakov A."/>
            <person name="Razumovskaya J."/>
            <person name="Richardson P."/>
            <person name="Rinaldi C."/>
            <person name="Ritland K."/>
            <person name="Rouze P."/>
            <person name="Ryaboy D."/>
            <person name="Schmutz J."/>
            <person name="Schrader J."/>
            <person name="Segerman B."/>
            <person name="Shin H."/>
            <person name="Siddiqui A."/>
            <person name="Sterky F."/>
            <person name="Terry A."/>
            <person name="Tsai C.J."/>
            <person name="Uberbacher E."/>
            <person name="Unneberg P."/>
            <person name="Vahala J."/>
            <person name="Wall K."/>
            <person name="Wessler S."/>
            <person name="Yang G."/>
            <person name="Yin T."/>
            <person name="Douglas C."/>
            <person name="Marra M."/>
            <person name="Sandberg G."/>
            <person name="Van de Peer Y."/>
            <person name="Rokhsar D."/>
        </authorList>
    </citation>
    <scope>NUCLEOTIDE SEQUENCE [LARGE SCALE GENOMIC DNA]</scope>
    <source>
        <strain evidence="4">cv. Nisqually</strain>
        <strain evidence="3">Nisqually-1</strain>
    </source>
</reference>
<reference evidence="3" key="2">
    <citation type="submission" date="2017-07" db="EMBL/GenBank/DDBJ databases">
        <title>WGS assembly of Populus trichocarpa.</title>
        <authorList>
            <person name="Tuskan G."/>
            <person name="Difazio S."/>
            <person name="Jansson S."/>
            <person name="Bohlmann J."/>
            <person name="Grigoriev I."/>
            <person name="Hellsten U."/>
            <person name="Putnam N."/>
            <person name="Ralph S."/>
            <person name="Rombauts S."/>
            <person name="Salamov A."/>
            <person name="Schein J."/>
            <person name="Sterck L."/>
            <person name="Aerts A."/>
            <person name="Bhalerao R."/>
            <person name="Bhalerao R."/>
            <person name="Blaudez D."/>
            <person name="Boerjan W."/>
            <person name="Brun A."/>
            <person name="Brunner A."/>
            <person name="Busov V."/>
            <person name="Campbell M."/>
            <person name="Carlson J."/>
            <person name="Chalot M."/>
            <person name="Chapman J."/>
            <person name="Chen G."/>
            <person name="Cooper D."/>
            <person name="Coutinho P."/>
            <person name="Couturier J."/>
            <person name="Covert S."/>
            <person name="Cronk Q."/>
            <person name="Cunningham R."/>
            <person name="Davis J."/>
            <person name="Degroeve S."/>
            <person name="Dejardin A."/>
            <person name="Depamphilis C."/>
            <person name="Detter J."/>
            <person name="Dirks B."/>
            <person name="Dubchak I."/>
            <person name="Duplessis S."/>
            <person name="Ehlting J."/>
            <person name="Ellis B."/>
            <person name="Gendler K."/>
            <person name="Goodstein D."/>
            <person name="Gribskov M."/>
            <person name="Grimwood J."/>
            <person name="Groover A."/>
            <person name="Gunter L."/>
            <person name="Hamberger B."/>
            <person name="Heinze B."/>
            <person name="Helariutta Y."/>
            <person name="Henrissat B."/>
            <person name="Holligan D."/>
            <person name="Holt R."/>
            <person name="Huang W."/>
            <person name="Islam-Faridi N."/>
            <person name="Jones S."/>
            <person name="Jones-Rhoades M."/>
            <person name="Jorgensen R."/>
            <person name="Joshi C."/>
            <person name="Kangasjarvi J."/>
            <person name="Karlsson J."/>
            <person name="Kelleher C."/>
            <person name="Kirkpatrick R."/>
            <person name="Kirst M."/>
            <person name="Kohler A."/>
            <person name="Kalluri U."/>
            <person name="Larimer F."/>
            <person name="Leebens-Mack J."/>
            <person name="Leple J."/>
            <person name="Locascio P."/>
            <person name="Lou Y."/>
            <person name="Lucas S."/>
            <person name="Martin F."/>
            <person name="Montanini B."/>
            <person name="Napoli C."/>
            <person name="Nelson D."/>
            <person name="Nelson C."/>
            <person name="Nieminen K."/>
            <person name="Nilsson O."/>
            <person name="Pereda V."/>
            <person name="Peter G."/>
            <person name="Philippe R."/>
            <person name="Pilate G."/>
            <person name="Poliakov A."/>
            <person name="Razumovskaya J."/>
            <person name="Richardson P."/>
            <person name="Rinaldi C."/>
            <person name="Ritland K."/>
            <person name="Rouze P."/>
            <person name="Ryaboy D."/>
            <person name="Schmutz J."/>
            <person name="Schrader J."/>
            <person name="Segerman B."/>
            <person name="Shin H."/>
            <person name="Siddiqui A."/>
            <person name="Sterky F."/>
            <person name="Terry A."/>
            <person name="Tsai C."/>
            <person name="Uberbacher E."/>
            <person name="Unneberg P."/>
            <person name="Vahala J."/>
            <person name="Wall K."/>
            <person name="Wessler S."/>
            <person name="Yang G."/>
            <person name="Yin T."/>
            <person name="Douglas C."/>
            <person name="Marra M."/>
            <person name="Sandberg G."/>
            <person name="Van De Peer Y."/>
            <person name="Rokhsar D."/>
        </authorList>
    </citation>
    <scope>NUCLEOTIDE SEQUENCE</scope>
    <source>
        <strain evidence="3">Nisqually-1</strain>
    </source>
</reference>
<evidence type="ECO:0000256" key="1">
    <source>
        <dbReference type="SAM" id="Phobius"/>
    </source>
</evidence>
<proteinExistence type="predicted"/>
<dbReference type="EMBL" id="KZ623717">
    <property type="protein sequence ID" value="PNS22132.1"/>
    <property type="molecule type" value="Genomic_DNA"/>
</dbReference>